<dbReference type="InterPro" id="IPR041408">
    <property type="entry name" value="Hcp_Tssd"/>
</dbReference>
<dbReference type="Pfam" id="PF17642">
    <property type="entry name" value="TssD"/>
    <property type="match status" value="1"/>
</dbReference>
<name>A0AAE3M809_9BACT</name>
<protein>
    <submittedName>
        <fullName evidence="1">Type VI secretion system tube protein TssD</fullName>
    </submittedName>
</protein>
<accession>A0AAE3M809</accession>
<gene>
    <name evidence="1" type="primary">tssD</name>
    <name evidence="1" type="ORF">OM075_20530</name>
</gene>
<dbReference type="RefSeq" id="WP_301192425.1">
    <property type="nucleotide sequence ID" value="NZ_JAPDPJ010000069.1"/>
</dbReference>
<comment type="caution">
    <text evidence="1">The sequence shown here is derived from an EMBL/GenBank/DDBJ whole genome shotgun (WGS) entry which is preliminary data.</text>
</comment>
<dbReference type="EMBL" id="JAPDPJ010000069">
    <property type="protein sequence ID" value="MCW3788869.1"/>
    <property type="molecule type" value="Genomic_DNA"/>
</dbReference>
<sequence length="131" mass="14681">MSFLSTLTIDDTDYNVLKCHFGMNQAIAKNGMAVQNPIGGGLISLEIESTSNTDLFDWMVSANKKKNGSITFYRRDAMSRLKRLDFTDALCVCYDEDFDHQGANPMTTRVTISAREIVLEDVTVTNNWTVV</sequence>
<evidence type="ECO:0000313" key="1">
    <source>
        <dbReference type="EMBL" id="MCW3788869.1"/>
    </source>
</evidence>
<organism evidence="1 2">
    <name type="scientific">Plebeiibacterium sediminum</name>
    <dbReference type="NCBI Taxonomy" id="2992112"/>
    <lineage>
        <taxon>Bacteria</taxon>
        <taxon>Pseudomonadati</taxon>
        <taxon>Bacteroidota</taxon>
        <taxon>Bacteroidia</taxon>
        <taxon>Marinilabiliales</taxon>
        <taxon>Marinilabiliaceae</taxon>
        <taxon>Plebeiibacterium</taxon>
    </lineage>
</organism>
<keyword evidence="2" id="KW-1185">Reference proteome</keyword>
<evidence type="ECO:0000313" key="2">
    <source>
        <dbReference type="Proteomes" id="UP001209229"/>
    </source>
</evidence>
<dbReference type="Proteomes" id="UP001209229">
    <property type="component" value="Unassembled WGS sequence"/>
</dbReference>
<proteinExistence type="predicted"/>
<dbReference type="AlphaFoldDB" id="A0AAE3M809"/>
<dbReference type="GO" id="GO:0033104">
    <property type="term" value="C:type VI protein secretion system complex"/>
    <property type="evidence" value="ECO:0007669"/>
    <property type="project" value="InterPro"/>
</dbReference>
<reference evidence="1" key="1">
    <citation type="submission" date="2022-10" db="EMBL/GenBank/DDBJ databases">
        <authorList>
            <person name="Yu W.X."/>
        </authorList>
    </citation>
    <scope>NUCLEOTIDE SEQUENCE</scope>
    <source>
        <strain evidence="1">AAT</strain>
    </source>
</reference>